<dbReference type="PROSITE" id="PS50879">
    <property type="entry name" value="RNASE_H_1"/>
    <property type="match status" value="1"/>
</dbReference>
<comment type="cofactor">
    <cofactor evidence="2">
        <name>Mg(2+)</name>
        <dbReference type="ChEBI" id="CHEBI:18420"/>
    </cofactor>
</comment>
<dbReference type="PANTHER" id="PTHR10642:SF26">
    <property type="entry name" value="RIBONUCLEASE H1"/>
    <property type="match status" value="1"/>
</dbReference>
<evidence type="ECO:0000256" key="9">
    <source>
        <dbReference type="ARBA" id="ARBA00022801"/>
    </source>
</evidence>
<reference evidence="12" key="2">
    <citation type="submission" date="2020-09" db="EMBL/GenBank/DDBJ databases">
        <authorList>
            <person name="Sun Q."/>
            <person name="Ohkuma M."/>
        </authorList>
    </citation>
    <scope>NUCLEOTIDE SEQUENCE</scope>
    <source>
        <strain evidence="12">JCM 15325</strain>
    </source>
</reference>
<evidence type="ECO:0000256" key="5">
    <source>
        <dbReference type="ARBA" id="ARBA00012180"/>
    </source>
</evidence>
<dbReference type="InterPro" id="IPR012337">
    <property type="entry name" value="RNaseH-like_sf"/>
</dbReference>
<evidence type="ECO:0000313" key="12">
    <source>
        <dbReference type="EMBL" id="GGL52603.1"/>
    </source>
</evidence>
<comment type="similarity">
    <text evidence="3">Belongs to the RNase H family.</text>
</comment>
<keyword evidence="6" id="KW-0540">Nuclease</keyword>
<dbReference type="EMBL" id="BMOK01000005">
    <property type="protein sequence ID" value="GGL52603.1"/>
    <property type="molecule type" value="Genomic_DNA"/>
</dbReference>
<dbReference type="RefSeq" id="WP_229727522.1">
    <property type="nucleotide sequence ID" value="NZ_BMOK01000005.1"/>
</dbReference>
<comment type="catalytic activity">
    <reaction evidence="1">
        <text>Endonucleolytic cleavage to 5'-phosphomonoester.</text>
        <dbReference type="EC" id="3.1.26.4"/>
    </reaction>
</comment>
<comment type="subunit">
    <text evidence="4">Monomer.</text>
</comment>
<dbReference type="GO" id="GO:0004523">
    <property type="term" value="F:RNA-DNA hybrid ribonuclease activity"/>
    <property type="evidence" value="ECO:0007669"/>
    <property type="project" value="UniProtKB-EC"/>
</dbReference>
<keyword evidence="13" id="KW-1185">Reference proteome</keyword>
<evidence type="ECO:0000256" key="6">
    <source>
        <dbReference type="ARBA" id="ARBA00022722"/>
    </source>
</evidence>
<dbReference type="InterPro" id="IPR022892">
    <property type="entry name" value="RNaseHI"/>
</dbReference>
<reference evidence="12" key="1">
    <citation type="journal article" date="2014" name="Int. J. Syst. Evol. Microbiol.">
        <title>Complete genome sequence of Corynebacterium casei LMG S-19264T (=DSM 44701T), isolated from a smear-ripened cheese.</title>
        <authorList>
            <consortium name="US DOE Joint Genome Institute (JGI-PGF)"/>
            <person name="Walter F."/>
            <person name="Albersmeier A."/>
            <person name="Kalinowski J."/>
            <person name="Ruckert C."/>
        </authorList>
    </citation>
    <scope>NUCLEOTIDE SEQUENCE</scope>
    <source>
        <strain evidence="12">JCM 15325</strain>
    </source>
</reference>
<dbReference type="AlphaFoldDB" id="A0A917S1R3"/>
<dbReference type="GO" id="GO:0003676">
    <property type="term" value="F:nucleic acid binding"/>
    <property type="evidence" value="ECO:0007669"/>
    <property type="project" value="InterPro"/>
</dbReference>
<keyword evidence="8" id="KW-0255">Endonuclease</keyword>
<organism evidence="12 13">
    <name type="scientific">Sporolactobacillus putidus</name>
    <dbReference type="NCBI Taxonomy" id="492735"/>
    <lineage>
        <taxon>Bacteria</taxon>
        <taxon>Bacillati</taxon>
        <taxon>Bacillota</taxon>
        <taxon>Bacilli</taxon>
        <taxon>Bacillales</taxon>
        <taxon>Sporolactobacillaceae</taxon>
        <taxon>Sporolactobacillus</taxon>
    </lineage>
</organism>
<dbReference type="NCBIfam" id="NF001236">
    <property type="entry name" value="PRK00203.1"/>
    <property type="match status" value="1"/>
</dbReference>
<evidence type="ECO:0000259" key="11">
    <source>
        <dbReference type="PROSITE" id="PS50879"/>
    </source>
</evidence>
<protein>
    <recommendedName>
        <fullName evidence="5">ribonuclease H</fullName>
        <ecNumber evidence="5">3.1.26.4</ecNumber>
    </recommendedName>
</protein>
<evidence type="ECO:0000256" key="7">
    <source>
        <dbReference type="ARBA" id="ARBA00022723"/>
    </source>
</evidence>
<dbReference type="Proteomes" id="UP000654670">
    <property type="component" value="Unassembled WGS sequence"/>
</dbReference>
<feature type="domain" description="RNase H type-1" evidence="11">
    <location>
        <begin position="2"/>
        <end position="148"/>
    </location>
</feature>
<dbReference type="InterPro" id="IPR050092">
    <property type="entry name" value="RNase_H"/>
</dbReference>
<evidence type="ECO:0000256" key="8">
    <source>
        <dbReference type="ARBA" id="ARBA00022759"/>
    </source>
</evidence>
<dbReference type="SUPFAM" id="SSF53098">
    <property type="entry name" value="Ribonuclease H-like"/>
    <property type="match status" value="1"/>
</dbReference>
<proteinExistence type="inferred from homology"/>
<dbReference type="GO" id="GO:0043137">
    <property type="term" value="P:DNA replication, removal of RNA primer"/>
    <property type="evidence" value="ECO:0007669"/>
    <property type="project" value="TreeGrafter"/>
</dbReference>
<dbReference type="PANTHER" id="PTHR10642">
    <property type="entry name" value="RIBONUCLEASE H1"/>
    <property type="match status" value="1"/>
</dbReference>
<evidence type="ECO:0000313" key="13">
    <source>
        <dbReference type="Proteomes" id="UP000654670"/>
    </source>
</evidence>
<evidence type="ECO:0000256" key="1">
    <source>
        <dbReference type="ARBA" id="ARBA00000077"/>
    </source>
</evidence>
<keyword evidence="9" id="KW-0378">Hydrolase</keyword>
<sequence length="154" mass="16981">MHLDNIIIYCDGGCRGNQSEHNIGGWGAVLKFGARTKELYGGAKNTTNNIMELTAAVKALEALKTEHIPVAFFIDSAYVVNGMNSWVPGWIKKGWKTAGGSPVKNKELWIRLNELAAKQKSITFNKVRGHHGVELNERADQLANRGMDEMEASL</sequence>
<evidence type="ECO:0000256" key="2">
    <source>
        <dbReference type="ARBA" id="ARBA00001946"/>
    </source>
</evidence>
<evidence type="ECO:0000256" key="10">
    <source>
        <dbReference type="ARBA" id="ARBA00022842"/>
    </source>
</evidence>
<gene>
    <name evidence="12" type="primary">rnhA</name>
    <name evidence="12" type="ORF">GCM10007968_15780</name>
</gene>
<dbReference type="Pfam" id="PF00075">
    <property type="entry name" value="RNase_H"/>
    <property type="match status" value="1"/>
</dbReference>
<evidence type="ECO:0000256" key="4">
    <source>
        <dbReference type="ARBA" id="ARBA00011245"/>
    </source>
</evidence>
<keyword evidence="10" id="KW-0460">Magnesium</keyword>
<dbReference type="CDD" id="cd09278">
    <property type="entry name" value="RNase_HI_prokaryote_like"/>
    <property type="match status" value="1"/>
</dbReference>
<keyword evidence="7" id="KW-0479">Metal-binding</keyword>
<evidence type="ECO:0000256" key="3">
    <source>
        <dbReference type="ARBA" id="ARBA00005300"/>
    </source>
</evidence>
<accession>A0A917S1R3</accession>
<dbReference type="EC" id="3.1.26.4" evidence="5"/>
<dbReference type="InterPro" id="IPR036397">
    <property type="entry name" value="RNaseH_sf"/>
</dbReference>
<name>A0A917S1R3_9BACL</name>
<comment type="caution">
    <text evidence="12">The sequence shown here is derived from an EMBL/GenBank/DDBJ whole genome shotgun (WGS) entry which is preliminary data.</text>
</comment>
<dbReference type="Gene3D" id="3.30.420.10">
    <property type="entry name" value="Ribonuclease H-like superfamily/Ribonuclease H"/>
    <property type="match status" value="1"/>
</dbReference>
<dbReference type="GO" id="GO:0046872">
    <property type="term" value="F:metal ion binding"/>
    <property type="evidence" value="ECO:0007669"/>
    <property type="project" value="UniProtKB-KW"/>
</dbReference>
<dbReference type="InterPro" id="IPR002156">
    <property type="entry name" value="RNaseH_domain"/>
</dbReference>